<feature type="domain" description="Blue (type 1) copper" evidence="7">
    <location>
        <begin position="198"/>
        <end position="303"/>
    </location>
</feature>
<dbReference type="PANTHER" id="PTHR38439">
    <property type="entry name" value="AURACYANIN-B"/>
    <property type="match status" value="1"/>
</dbReference>
<protein>
    <submittedName>
        <fullName evidence="8">Plastocyanin/azurin family copper-binding protein</fullName>
    </submittedName>
</protein>
<dbReference type="EMBL" id="JASGBH010000005">
    <property type="protein sequence ID" value="MDI9233814.1"/>
    <property type="molecule type" value="Genomic_DNA"/>
</dbReference>
<organism evidence="8 9">
    <name type="scientific">Limnohabitans lacus</name>
    <dbReference type="NCBI Taxonomy" id="3045173"/>
    <lineage>
        <taxon>Bacteria</taxon>
        <taxon>Pseudomonadati</taxon>
        <taxon>Pseudomonadota</taxon>
        <taxon>Betaproteobacteria</taxon>
        <taxon>Burkholderiales</taxon>
        <taxon>Comamonadaceae</taxon>
        <taxon>Limnohabitans</taxon>
    </lineage>
</organism>
<evidence type="ECO:0000256" key="2">
    <source>
        <dbReference type="ARBA" id="ARBA00022723"/>
    </source>
</evidence>
<accession>A0ABT6X6Q8</accession>
<evidence type="ECO:0000313" key="8">
    <source>
        <dbReference type="EMBL" id="MDI9233814.1"/>
    </source>
</evidence>
<keyword evidence="6" id="KW-1133">Transmembrane helix</keyword>
<evidence type="ECO:0000256" key="3">
    <source>
        <dbReference type="ARBA" id="ARBA00022764"/>
    </source>
</evidence>
<evidence type="ECO:0000256" key="4">
    <source>
        <dbReference type="ARBA" id="ARBA00023008"/>
    </source>
</evidence>
<gene>
    <name evidence="8" type="ORF">QLQ16_08195</name>
</gene>
<keyword evidence="9" id="KW-1185">Reference proteome</keyword>
<dbReference type="CDD" id="cd04211">
    <property type="entry name" value="Cupredoxin_like_2"/>
    <property type="match status" value="1"/>
</dbReference>
<keyword evidence="6" id="KW-0472">Membrane</keyword>
<feature type="compositionally biased region" description="Basic and acidic residues" evidence="5">
    <location>
        <begin position="159"/>
        <end position="178"/>
    </location>
</feature>
<dbReference type="InterPro" id="IPR000923">
    <property type="entry name" value="BlueCu_1"/>
</dbReference>
<dbReference type="InterPro" id="IPR008972">
    <property type="entry name" value="Cupredoxin"/>
</dbReference>
<reference evidence="8" key="1">
    <citation type="submission" date="2023-05" db="EMBL/GenBank/DDBJ databases">
        <title>Limnohabitans sp. strain HM2-2 Genome sequencing and assembly.</title>
        <authorList>
            <person name="Jung Y."/>
        </authorList>
    </citation>
    <scope>NUCLEOTIDE SEQUENCE</scope>
    <source>
        <strain evidence="8">HM2-2</strain>
    </source>
</reference>
<dbReference type="RefSeq" id="WP_283224205.1">
    <property type="nucleotide sequence ID" value="NZ_JASGBH010000005.1"/>
</dbReference>
<feature type="transmembrane region" description="Helical" evidence="6">
    <location>
        <begin position="35"/>
        <end position="52"/>
    </location>
</feature>
<dbReference type="InterPro" id="IPR050845">
    <property type="entry name" value="Cu-binding_ET"/>
</dbReference>
<dbReference type="SUPFAM" id="SSF49503">
    <property type="entry name" value="Cupredoxins"/>
    <property type="match status" value="1"/>
</dbReference>
<proteinExistence type="predicted"/>
<feature type="transmembrane region" description="Helical" evidence="6">
    <location>
        <begin position="127"/>
        <end position="147"/>
    </location>
</feature>
<keyword evidence="3" id="KW-0574">Periplasm</keyword>
<dbReference type="Pfam" id="PF00127">
    <property type="entry name" value="Copper-bind"/>
    <property type="match status" value="1"/>
</dbReference>
<evidence type="ECO:0000256" key="6">
    <source>
        <dbReference type="SAM" id="Phobius"/>
    </source>
</evidence>
<evidence type="ECO:0000259" key="7">
    <source>
        <dbReference type="Pfam" id="PF00127"/>
    </source>
</evidence>
<feature type="transmembrane region" description="Helical" evidence="6">
    <location>
        <begin position="98"/>
        <end position="115"/>
    </location>
</feature>
<sequence>MNFQQHHSAMLLKYSGISFISGAVNHGFFSGERSLWTAAIGMVLFVLGAWMEHRLNASSTDSQAAGLFQTLVLGALLSIGLGFFTGGLQHFPDSPARSAWVVPLGFMVSVLALALSTPEAWRRSTTVYVALVGSLVAVGSYGAWQWLAQHPEWAATGHAHGEAPAAEHSHGEPTHDGHAATAGPSFMLITRSIGLTMDDQMRFTPSQVDVREGETIRFVVRNAGQTAHEMVLGSDAEIQAHAQAMQQGQAHDQSHSHGSGAAITVAAGQTGEMVVKFDQAQTLQMACLIPGHYEAGMRGTLNVRKAGAASMTPVPAAHDHSTHKH</sequence>
<keyword evidence="2" id="KW-0479">Metal-binding</keyword>
<name>A0ABT6X6Q8_9BURK</name>
<evidence type="ECO:0000313" key="9">
    <source>
        <dbReference type="Proteomes" id="UP001431902"/>
    </source>
</evidence>
<keyword evidence="6" id="KW-0812">Transmembrane</keyword>
<feature type="transmembrane region" description="Helical" evidence="6">
    <location>
        <begin position="64"/>
        <end position="86"/>
    </location>
</feature>
<keyword evidence="4" id="KW-0186">Copper</keyword>
<dbReference type="Gene3D" id="2.60.40.420">
    <property type="entry name" value="Cupredoxins - blue copper proteins"/>
    <property type="match status" value="1"/>
</dbReference>
<evidence type="ECO:0000256" key="5">
    <source>
        <dbReference type="SAM" id="MobiDB-lite"/>
    </source>
</evidence>
<comment type="subcellular location">
    <subcellularLocation>
        <location evidence="1">Periplasm</location>
    </subcellularLocation>
</comment>
<feature type="region of interest" description="Disordered" evidence="5">
    <location>
        <begin position="158"/>
        <end position="182"/>
    </location>
</feature>
<evidence type="ECO:0000256" key="1">
    <source>
        <dbReference type="ARBA" id="ARBA00004418"/>
    </source>
</evidence>
<dbReference type="Proteomes" id="UP001431902">
    <property type="component" value="Unassembled WGS sequence"/>
</dbReference>
<comment type="caution">
    <text evidence="8">The sequence shown here is derived from an EMBL/GenBank/DDBJ whole genome shotgun (WGS) entry which is preliminary data.</text>
</comment>
<dbReference type="PANTHER" id="PTHR38439:SF3">
    <property type="entry name" value="COPPER-RESISTANT CUPROPROTEIN COPI"/>
    <property type="match status" value="1"/>
</dbReference>